<dbReference type="Proteomes" id="UP000297597">
    <property type="component" value="Unassembled WGS sequence"/>
</dbReference>
<comment type="caution">
    <text evidence="2">The sequence shown here is derived from an EMBL/GenBank/DDBJ whole genome shotgun (WGS) entry which is preliminary data.</text>
</comment>
<keyword evidence="1" id="KW-0812">Transmembrane</keyword>
<dbReference type="RefSeq" id="WP_134212290.1">
    <property type="nucleotide sequence ID" value="NZ_QFFZ01000002.1"/>
</dbReference>
<protein>
    <submittedName>
        <fullName evidence="2">Uncharacterized protein</fullName>
    </submittedName>
</protein>
<accession>A0A4Y7RWU4</accession>
<evidence type="ECO:0000256" key="1">
    <source>
        <dbReference type="SAM" id="Phobius"/>
    </source>
</evidence>
<feature type="transmembrane region" description="Helical" evidence="1">
    <location>
        <begin position="36"/>
        <end position="54"/>
    </location>
</feature>
<proteinExistence type="predicted"/>
<evidence type="ECO:0000313" key="2">
    <source>
        <dbReference type="EMBL" id="TEB13465.1"/>
    </source>
</evidence>
<dbReference type="AlphaFoldDB" id="A0A4Y7RWU4"/>
<keyword evidence="1" id="KW-0472">Membrane</keyword>
<keyword evidence="1" id="KW-1133">Transmembrane helix</keyword>
<gene>
    <name evidence="2" type="ORF">Pmgp_00359</name>
</gene>
<dbReference type="PANTHER" id="PTHR31033">
    <property type="entry name" value="PROTEIN, PUTATIVE-RELATED"/>
    <property type="match status" value="1"/>
</dbReference>
<name>A0A4Y7RWU4_9FIRM</name>
<reference evidence="2 3" key="1">
    <citation type="journal article" date="2018" name="Environ. Microbiol.">
        <title>Novel energy conservation strategies and behaviour of Pelotomaculum schinkii driving syntrophic propionate catabolism.</title>
        <authorList>
            <person name="Hidalgo-Ahumada C.A.P."/>
            <person name="Nobu M.K."/>
            <person name="Narihiro T."/>
            <person name="Tamaki H."/>
            <person name="Liu W.T."/>
            <person name="Kamagata Y."/>
            <person name="Stams A.J.M."/>
            <person name="Imachi H."/>
            <person name="Sousa D.Z."/>
        </authorList>
    </citation>
    <scope>NUCLEOTIDE SEQUENCE [LARGE SCALE GENOMIC DNA]</scope>
    <source>
        <strain evidence="2 3">MGP</strain>
    </source>
</reference>
<dbReference type="OrthoDB" id="5397176at2"/>
<dbReference type="PANTHER" id="PTHR31033:SF18">
    <property type="entry name" value="OS06G0115800 PROTEIN"/>
    <property type="match status" value="1"/>
</dbReference>
<evidence type="ECO:0000313" key="3">
    <source>
        <dbReference type="Proteomes" id="UP000297597"/>
    </source>
</evidence>
<sequence>MPHSILAAAGLAVFSFICNLPLGRWRATVKKFSANWFLAVHLSIPLIIFLRVRLGLSAWDIPLNLAAAVAGQMLGGSQGRSREKQVYTKSLD</sequence>
<keyword evidence="3" id="KW-1185">Reference proteome</keyword>
<dbReference type="EMBL" id="QFFZ01000002">
    <property type="protein sequence ID" value="TEB13465.1"/>
    <property type="molecule type" value="Genomic_DNA"/>
</dbReference>
<organism evidence="2 3">
    <name type="scientific">Pelotomaculum propionicicum</name>
    <dbReference type="NCBI Taxonomy" id="258475"/>
    <lineage>
        <taxon>Bacteria</taxon>
        <taxon>Bacillati</taxon>
        <taxon>Bacillota</taxon>
        <taxon>Clostridia</taxon>
        <taxon>Eubacteriales</taxon>
        <taxon>Desulfotomaculaceae</taxon>
        <taxon>Pelotomaculum</taxon>
    </lineage>
</organism>